<accession>A0A1G8QC11</accession>
<dbReference type="Pfam" id="PF13519">
    <property type="entry name" value="VWA_2"/>
    <property type="match status" value="1"/>
</dbReference>
<name>A0A1G8QC11_9BACI</name>
<evidence type="ECO:0000256" key="1">
    <source>
        <dbReference type="SAM" id="MobiDB-lite"/>
    </source>
</evidence>
<dbReference type="Gene3D" id="3.40.50.410">
    <property type="entry name" value="von Willebrand factor, type A domain"/>
    <property type="match status" value="1"/>
</dbReference>
<dbReference type="InterPro" id="IPR002035">
    <property type="entry name" value="VWF_A"/>
</dbReference>
<dbReference type="SUPFAM" id="SSF53300">
    <property type="entry name" value="vWA-like"/>
    <property type="match status" value="1"/>
</dbReference>
<dbReference type="Proteomes" id="UP000198853">
    <property type="component" value="Unassembled WGS sequence"/>
</dbReference>
<dbReference type="SMART" id="SM00327">
    <property type="entry name" value="VWA"/>
    <property type="match status" value="1"/>
</dbReference>
<feature type="region of interest" description="Disordered" evidence="1">
    <location>
        <begin position="22"/>
        <end position="92"/>
    </location>
</feature>
<dbReference type="AlphaFoldDB" id="A0A1G8QC11"/>
<dbReference type="EMBL" id="FNEN01000011">
    <property type="protein sequence ID" value="SDJ02106.1"/>
    <property type="molecule type" value="Genomic_DNA"/>
</dbReference>
<dbReference type="PROSITE" id="PS51257">
    <property type="entry name" value="PROKAR_LIPOPROTEIN"/>
    <property type="match status" value="1"/>
</dbReference>
<keyword evidence="4" id="KW-1185">Reference proteome</keyword>
<proteinExistence type="predicted"/>
<dbReference type="OrthoDB" id="9783818at2"/>
<dbReference type="RefSeq" id="WP_090399095.1">
    <property type="nucleotide sequence ID" value="NZ_FNEN01000011.1"/>
</dbReference>
<evidence type="ECO:0000313" key="3">
    <source>
        <dbReference type="EMBL" id="SDJ02106.1"/>
    </source>
</evidence>
<protein>
    <submittedName>
        <fullName evidence="3">Ca-activated chloride channel family protein</fullName>
    </submittedName>
</protein>
<sequence>MNRVNHFVIIPIIALIIAATGCSGEEDTEQEEENEGEDEPSEEEQDEENDATEQQQDPQDPNEVLDELVADVNSPPENLDEILEQDPGPLAGQRMDDYEEEFLEVMEPLMEFEADEWEETEETYEKLWTLIHSWVATDFPDPDNIIQQIRQTQIGHPDFEDEGQFSFEDQFNAQIILDASGSMAEEIDGTSKMDIAKDSIESFVETLPEDAQIGLRVYGHEGDNTNEGREESCNSSELVYDIQEYEEDEFADEFADVEPTGWTPISYSLQEAEQDFEDYPGEENTNIIYLVSDGIETCEGDPVEAAEQLSSSEVEPFLNIIGFDIDPEGQEELRELAEMTEGTYTNAANEDELTQQLEQSEELSERWEDWLSGAEVDASRDWYSMKHSTIAGYRNDWTDLMRAQDYAARSDIARFLRDEEIISNEASQYIQSESSDLQSMKWDIADEIQDDLQDINEENYEEIVEDIEELQDEYVND</sequence>
<evidence type="ECO:0000313" key="4">
    <source>
        <dbReference type="Proteomes" id="UP000198853"/>
    </source>
</evidence>
<gene>
    <name evidence="3" type="ORF">SAMN04488123_11162</name>
</gene>
<feature type="domain" description="VWFA" evidence="2">
    <location>
        <begin position="172"/>
        <end position="367"/>
    </location>
</feature>
<evidence type="ECO:0000259" key="2">
    <source>
        <dbReference type="PROSITE" id="PS50234"/>
    </source>
</evidence>
<dbReference type="PROSITE" id="PS50234">
    <property type="entry name" value="VWFA"/>
    <property type="match status" value="1"/>
</dbReference>
<organism evidence="3 4">
    <name type="scientific">Natribacillus halophilus</name>
    <dbReference type="NCBI Taxonomy" id="549003"/>
    <lineage>
        <taxon>Bacteria</taxon>
        <taxon>Bacillati</taxon>
        <taxon>Bacillota</taxon>
        <taxon>Bacilli</taxon>
        <taxon>Bacillales</taxon>
        <taxon>Bacillaceae</taxon>
        <taxon>Natribacillus</taxon>
    </lineage>
</organism>
<feature type="compositionally biased region" description="Acidic residues" evidence="1">
    <location>
        <begin position="24"/>
        <end position="51"/>
    </location>
</feature>
<reference evidence="3 4" key="1">
    <citation type="submission" date="2016-10" db="EMBL/GenBank/DDBJ databases">
        <authorList>
            <person name="de Groot N.N."/>
        </authorList>
    </citation>
    <scope>NUCLEOTIDE SEQUENCE [LARGE SCALE GENOMIC DNA]</scope>
    <source>
        <strain evidence="3 4">DSM 21771</strain>
    </source>
</reference>
<dbReference type="InterPro" id="IPR036465">
    <property type="entry name" value="vWFA_dom_sf"/>
</dbReference>